<evidence type="ECO:0000313" key="1">
    <source>
        <dbReference type="EMBL" id="KAG8387513.1"/>
    </source>
</evidence>
<evidence type="ECO:0000313" key="2">
    <source>
        <dbReference type="Proteomes" id="UP000826271"/>
    </source>
</evidence>
<accession>A0AAV6XYK2</accession>
<dbReference type="Proteomes" id="UP000826271">
    <property type="component" value="Unassembled WGS sequence"/>
</dbReference>
<reference evidence="1" key="1">
    <citation type="submission" date="2019-10" db="EMBL/GenBank/DDBJ databases">
        <authorList>
            <person name="Zhang R."/>
            <person name="Pan Y."/>
            <person name="Wang J."/>
            <person name="Ma R."/>
            <person name="Yu S."/>
        </authorList>
    </citation>
    <scope>NUCLEOTIDE SEQUENCE</scope>
    <source>
        <strain evidence="1">LA-IB0</strain>
        <tissue evidence="1">Leaf</tissue>
    </source>
</reference>
<organism evidence="1 2">
    <name type="scientific">Buddleja alternifolia</name>
    <dbReference type="NCBI Taxonomy" id="168488"/>
    <lineage>
        <taxon>Eukaryota</taxon>
        <taxon>Viridiplantae</taxon>
        <taxon>Streptophyta</taxon>
        <taxon>Embryophyta</taxon>
        <taxon>Tracheophyta</taxon>
        <taxon>Spermatophyta</taxon>
        <taxon>Magnoliopsida</taxon>
        <taxon>eudicotyledons</taxon>
        <taxon>Gunneridae</taxon>
        <taxon>Pentapetalae</taxon>
        <taxon>asterids</taxon>
        <taxon>lamiids</taxon>
        <taxon>Lamiales</taxon>
        <taxon>Scrophulariaceae</taxon>
        <taxon>Buddlejeae</taxon>
        <taxon>Buddleja</taxon>
    </lineage>
</organism>
<sequence>MNYEWFEAMAKRVPKRVWLGFQMSMGLMVGWKSHIVQVLHSLNCVSVLLSLKRGNSNLSLERGKKNGLELLEMAFASWVLYEACGDEGIYACGGYDCGFVDANGPRGSDDRANNVEY</sequence>
<proteinExistence type="predicted"/>
<gene>
    <name evidence="1" type="ORF">BUALT_Bualt02G0028900</name>
</gene>
<protein>
    <submittedName>
        <fullName evidence="1">Uncharacterized protein</fullName>
    </submittedName>
</protein>
<dbReference type="AlphaFoldDB" id="A0AAV6XYK2"/>
<keyword evidence="2" id="KW-1185">Reference proteome</keyword>
<comment type="caution">
    <text evidence="1">The sequence shown here is derived from an EMBL/GenBank/DDBJ whole genome shotgun (WGS) entry which is preliminary data.</text>
</comment>
<name>A0AAV6XYK2_9LAMI</name>
<dbReference type="EMBL" id="WHWC01000002">
    <property type="protein sequence ID" value="KAG8387513.1"/>
    <property type="molecule type" value="Genomic_DNA"/>
</dbReference>